<dbReference type="SUPFAM" id="SSF53649">
    <property type="entry name" value="Alkaline phosphatase-like"/>
    <property type="match status" value="1"/>
</dbReference>
<dbReference type="PANTHER" id="PTHR10151:SF120">
    <property type="entry name" value="BIS(5'-ADENOSYL)-TRIPHOSPHATASE"/>
    <property type="match status" value="1"/>
</dbReference>
<dbReference type="Pfam" id="PF01663">
    <property type="entry name" value="Phosphodiest"/>
    <property type="match status" value="1"/>
</dbReference>
<dbReference type="OrthoDB" id="9779267at2"/>
<proteinExistence type="predicted"/>
<protein>
    <recommendedName>
        <fullName evidence="3">Phosphodiesterase</fullName>
    </recommendedName>
</protein>
<comment type="caution">
    <text evidence="1">The sequence shown here is derived from an EMBL/GenBank/DDBJ whole genome shotgun (WGS) entry which is preliminary data.</text>
</comment>
<sequence>MGPLDELTPDTWQSGPTLADVLPAASSALGFGEPGALVLPDAHTVIVLMVDGLGDLLLTEHADLAPTLVRYRAEAMRAGFPSTTAASLTSLGTGLCTGQHGILGYSFAPRDLDPSLSHTLNALRWTLDTAHGPDASSLFPPGQVQPMPTMFDDLVRAGTEVILLGPDAFRSSGLTHSAYGSPGDYRAASSFDDVLDAIRTLLAQGDRGPRLIYAYLPHLDAAGHRWGPGSPQWCHRLEQVDELVASITDALIPEVVLTVTGDHGMVTAGNRIDLDTTEELTRQVRAVAGEPRVRHLYTESGAADQVLARWSELLGDQVHLATRDQVIAQGWFGDEVAAYAAERIGDVVAVARGDAVLTRSQAEPDETAMPGHHGGWTAAELLVPLIVAEG</sequence>
<dbReference type="EMBL" id="BANT01000002">
    <property type="protein sequence ID" value="GAC56021.1"/>
    <property type="molecule type" value="Genomic_DNA"/>
</dbReference>
<dbReference type="PANTHER" id="PTHR10151">
    <property type="entry name" value="ECTONUCLEOTIDE PYROPHOSPHATASE/PHOSPHODIESTERASE"/>
    <property type="match status" value="1"/>
</dbReference>
<keyword evidence="2" id="KW-1185">Reference proteome</keyword>
<dbReference type="Proteomes" id="UP000053405">
    <property type="component" value="Unassembled WGS sequence"/>
</dbReference>
<dbReference type="Gene3D" id="3.40.720.10">
    <property type="entry name" value="Alkaline Phosphatase, subunit A"/>
    <property type="match status" value="1"/>
</dbReference>
<dbReference type="GO" id="GO:0016787">
    <property type="term" value="F:hydrolase activity"/>
    <property type="evidence" value="ECO:0007669"/>
    <property type="project" value="UniProtKB-ARBA"/>
</dbReference>
<dbReference type="RefSeq" id="WP_005935368.1">
    <property type="nucleotide sequence ID" value="NZ_ATVK01000040.1"/>
</dbReference>
<name>L7L5L3_9ACTN</name>
<dbReference type="STRING" id="1121927.GOHSU_02_01670"/>
<reference evidence="1 2" key="1">
    <citation type="submission" date="2012-12" db="EMBL/GenBank/DDBJ databases">
        <title>Whole genome shotgun sequence of Gordonia hirsuta NBRC 16056.</title>
        <authorList>
            <person name="Isaki-Nakamura S."/>
            <person name="Hosoyama A."/>
            <person name="Tsuchikane K."/>
            <person name="Katsumata H."/>
            <person name="Baba S."/>
            <person name="Yamazaki S."/>
            <person name="Fujita N."/>
        </authorList>
    </citation>
    <scope>NUCLEOTIDE SEQUENCE [LARGE SCALE GENOMIC DNA]</scope>
    <source>
        <strain evidence="1 2">NBRC 16056</strain>
    </source>
</reference>
<gene>
    <name evidence="1" type="ORF">GOHSU_02_01670</name>
</gene>
<dbReference type="AlphaFoldDB" id="L7L5L3"/>
<organism evidence="1 2">
    <name type="scientific">Gordonia hirsuta DSM 44140 = NBRC 16056</name>
    <dbReference type="NCBI Taxonomy" id="1121927"/>
    <lineage>
        <taxon>Bacteria</taxon>
        <taxon>Bacillati</taxon>
        <taxon>Actinomycetota</taxon>
        <taxon>Actinomycetes</taxon>
        <taxon>Mycobacteriales</taxon>
        <taxon>Gordoniaceae</taxon>
        <taxon>Gordonia</taxon>
    </lineage>
</organism>
<dbReference type="InterPro" id="IPR017850">
    <property type="entry name" value="Alkaline_phosphatase_core_sf"/>
</dbReference>
<evidence type="ECO:0000313" key="2">
    <source>
        <dbReference type="Proteomes" id="UP000053405"/>
    </source>
</evidence>
<evidence type="ECO:0000313" key="1">
    <source>
        <dbReference type="EMBL" id="GAC56021.1"/>
    </source>
</evidence>
<dbReference type="eggNOG" id="COG1524">
    <property type="taxonomic scope" value="Bacteria"/>
</dbReference>
<dbReference type="InterPro" id="IPR002591">
    <property type="entry name" value="Phosphodiest/P_Trfase"/>
</dbReference>
<accession>L7L5L3</accession>
<evidence type="ECO:0008006" key="3">
    <source>
        <dbReference type="Google" id="ProtNLM"/>
    </source>
</evidence>